<name>C9YBA1_CURXX</name>
<sequence length="340" mass="36721">MLFVKSHPMSTNSSAFAARKVIYDTDPGVDDAMALYYALAHPGIDVVGITTTFGNVTVEQAATNGLYVTEIAGRKIPVTLGVKTPWLKAPGTPPDFIHGGDGLGNLPSRVATTSVLDPRPSAQFIVDMARAHPGEITLVAVGPLGNLATALKLEPKLPQLLQEVIIMGGTIVEPGNVSPVAEANIWNDPHSADFVFTAGWKLTMVGLDVTHQLIVPLALFKKVADHHKHVATDTLHHAVSFYADFYSGIYPHVAKIHGCFGHDVLAFVALTNPELFEIQTGRIRVALDGPANGQTMMRRKDIFYPQPGWGDEVPDTHACLQLRADEALQLIESTLMSNWL</sequence>
<accession>C9YBA1</accession>
<keyword evidence="1 4" id="KW-0378">Hydrolase</keyword>
<evidence type="ECO:0000259" key="3">
    <source>
        <dbReference type="Pfam" id="PF01156"/>
    </source>
</evidence>
<dbReference type="GO" id="GO:0008477">
    <property type="term" value="F:purine nucleosidase activity"/>
    <property type="evidence" value="ECO:0007669"/>
    <property type="project" value="TreeGrafter"/>
</dbReference>
<dbReference type="GO" id="GO:0005829">
    <property type="term" value="C:cytosol"/>
    <property type="evidence" value="ECO:0007669"/>
    <property type="project" value="TreeGrafter"/>
</dbReference>
<organism evidence="4">
    <name type="scientific">Curvibacter symbiont subsp. Hydra magnipapillata</name>
    <dbReference type="NCBI Taxonomy" id="667019"/>
    <lineage>
        <taxon>Bacteria</taxon>
        <taxon>Pseudomonadati</taxon>
        <taxon>Pseudomonadota</taxon>
        <taxon>Betaproteobacteria</taxon>
        <taxon>Burkholderiales</taxon>
        <taxon>Comamonadaceae</taxon>
        <taxon>Curvibacter</taxon>
    </lineage>
</organism>
<dbReference type="EMBL" id="FN543104">
    <property type="protein sequence ID" value="CBA29810.1"/>
    <property type="molecule type" value="Genomic_DNA"/>
</dbReference>
<evidence type="ECO:0000313" key="4">
    <source>
        <dbReference type="EMBL" id="CBA29810.1"/>
    </source>
</evidence>
<evidence type="ECO:0000256" key="2">
    <source>
        <dbReference type="ARBA" id="ARBA00023295"/>
    </source>
</evidence>
<dbReference type="InterPro" id="IPR023186">
    <property type="entry name" value="IUNH"/>
</dbReference>
<dbReference type="PANTHER" id="PTHR12304">
    <property type="entry name" value="INOSINE-URIDINE PREFERRING NUCLEOSIDE HYDROLASE"/>
    <property type="match status" value="1"/>
</dbReference>
<feature type="domain" description="Inosine/uridine-preferring nucleoside hydrolase" evidence="3">
    <location>
        <begin position="21"/>
        <end position="310"/>
    </location>
</feature>
<dbReference type="SUPFAM" id="SSF53590">
    <property type="entry name" value="Nucleoside hydrolase"/>
    <property type="match status" value="1"/>
</dbReference>
<evidence type="ECO:0000256" key="1">
    <source>
        <dbReference type="ARBA" id="ARBA00022801"/>
    </source>
</evidence>
<proteinExistence type="predicted"/>
<dbReference type="Gene3D" id="3.90.245.10">
    <property type="entry name" value="Ribonucleoside hydrolase-like"/>
    <property type="match status" value="1"/>
</dbReference>
<keyword evidence="2 4" id="KW-0326">Glycosidase</keyword>
<dbReference type="CDD" id="cd02650">
    <property type="entry name" value="nuc_hydro_CaPnhB"/>
    <property type="match status" value="1"/>
</dbReference>
<dbReference type="PANTHER" id="PTHR12304:SF4">
    <property type="entry name" value="URIDINE NUCLEOSIDASE"/>
    <property type="match status" value="1"/>
</dbReference>
<gene>
    <name evidence="4" type="ORF">Csp_A14020</name>
</gene>
<dbReference type="Pfam" id="PF01156">
    <property type="entry name" value="IU_nuc_hydro"/>
    <property type="match status" value="1"/>
</dbReference>
<reference evidence="4" key="1">
    <citation type="journal article" date="2010" name="Nature">
        <title>The dynamic genome of Hydra.</title>
        <authorList>
            <person name="Chapman J.A."/>
            <person name="Kirkness E.F."/>
            <person name="Simakov O."/>
            <person name="Hampson S.E."/>
            <person name="Mitros T."/>
            <person name="Weinmaier T."/>
            <person name="Rattei T."/>
            <person name="Balasubramanian P.G."/>
            <person name="Borman J."/>
            <person name="Busam D."/>
            <person name="Disbennett K."/>
            <person name="Pfannkoch C."/>
            <person name="Sumin N."/>
            <person name="Sutton G."/>
            <person name="Viswanathan L."/>
            <person name="Walenz B."/>
            <person name="Goodstein D.M."/>
            <person name="Hellsten U."/>
            <person name="Kawashima T."/>
            <person name="Prochnik S.E."/>
            <person name="Putnam N.H."/>
            <person name="Shu S."/>
            <person name="Blumberg B."/>
            <person name="Dana C.E."/>
            <person name="Gee L."/>
            <person name="Kibler D.F."/>
            <person name="Law L."/>
            <person name="Lindgens D."/>
            <person name="Martinez D.E."/>
            <person name="Peng J."/>
            <person name="Wigge P.A."/>
            <person name="Bertulat B."/>
            <person name="Guder C."/>
            <person name="Nakamura Y."/>
            <person name="Ozbek S."/>
            <person name="Watanabe H."/>
            <person name="Khalturin K."/>
            <person name="Hemmrich G."/>
            <person name="Franke A."/>
            <person name="Augustin R."/>
            <person name="Fraune S."/>
            <person name="Hayakawa E."/>
            <person name="Hayakawa S."/>
            <person name="Hirose M."/>
            <person name="Hwang J."/>
            <person name="Ikeo K."/>
            <person name="Nishimiya-Fujisawa C."/>
            <person name="Ogura A."/>
            <person name="Takahashi T."/>
            <person name="Steinmetz P.R."/>
            <person name="Zhang X."/>
            <person name="Aufschnaiter R."/>
            <person name="Eder M.K."/>
            <person name="Gorny A.K."/>
            <person name="Salvenmoser W."/>
            <person name="Heimberg A.M."/>
            <person name="Wheeler B.M."/>
            <person name="Peterson K.J."/>
            <person name="Boettger A."/>
            <person name="Tischler P."/>
            <person name="Wolf A."/>
            <person name="Gojobori T."/>
            <person name="Remington K.A."/>
            <person name="Strausberg R.L."/>
            <person name="Venter J."/>
            <person name="Technau U."/>
            <person name="Hobmayer B."/>
            <person name="Bosch T.C."/>
            <person name="Holstein T.W."/>
            <person name="Fujisawa T."/>
            <person name="Bode H.R."/>
            <person name="David C.N."/>
            <person name="Rokhsar D.S."/>
            <person name="Steele R.E."/>
        </authorList>
    </citation>
    <scope>NUCLEOTIDE SEQUENCE</scope>
</reference>
<dbReference type="InterPro" id="IPR001910">
    <property type="entry name" value="Inosine/uridine_hydrolase_dom"/>
</dbReference>
<dbReference type="InterPro" id="IPR036452">
    <property type="entry name" value="Ribo_hydro-like"/>
</dbReference>
<dbReference type="GO" id="GO:0006152">
    <property type="term" value="P:purine nucleoside catabolic process"/>
    <property type="evidence" value="ECO:0007669"/>
    <property type="project" value="TreeGrafter"/>
</dbReference>
<protein>
    <recommendedName>
        <fullName evidence="3">Inosine/uridine-preferring nucleoside hydrolase domain-containing protein</fullName>
    </recommendedName>
</protein>
<dbReference type="AlphaFoldDB" id="C9YBA1"/>